<dbReference type="SUPFAM" id="SSF46785">
    <property type="entry name" value="Winged helix' DNA-binding domain"/>
    <property type="match status" value="1"/>
</dbReference>
<protein>
    <submittedName>
        <fullName evidence="6">Transcriptional regulator</fullName>
    </submittedName>
</protein>
<keyword evidence="2" id="KW-0238">DNA-binding</keyword>
<dbReference type="SMART" id="SM00895">
    <property type="entry name" value="FCD"/>
    <property type="match status" value="1"/>
</dbReference>
<evidence type="ECO:0000313" key="6">
    <source>
        <dbReference type="EMBL" id="EYD71414.1"/>
    </source>
</evidence>
<dbReference type="GO" id="GO:0003677">
    <property type="term" value="F:DNA binding"/>
    <property type="evidence" value="ECO:0007669"/>
    <property type="project" value="UniProtKB-KW"/>
</dbReference>
<evidence type="ECO:0000256" key="1">
    <source>
        <dbReference type="ARBA" id="ARBA00023015"/>
    </source>
</evidence>
<feature type="domain" description="HTH gntR-type" evidence="5">
    <location>
        <begin position="27"/>
        <end position="94"/>
    </location>
</feature>
<dbReference type="RefSeq" id="WP_017927499.1">
    <property type="nucleotide sequence ID" value="NZ_KB822995.1"/>
</dbReference>
<keyword evidence="7" id="KW-1185">Reference proteome</keyword>
<dbReference type="PATRIC" id="fig|1122180.6.peg.3043"/>
<dbReference type="PANTHER" id="PTHR43537:SF39">
    <property type="entry name" value="HTH-TYPE TRANSCRIPTIONAL REGULATOR MCBR"/>
    <property type="match status" value="1"/>
</dbReference>
<dbReference type="GO" id="GO:0003700">
    <property type="term" value="F:DNA-binding transcription factor activity"/>
    <property type="evidence" value="ECO:0007669"/>
    <property type="project" value="InterPro"/>
</dbReference>
<dbReference type="SMART" id="SM00345">
    <property type="entry name" value="HTH_GNTR"/>
    <property type="match status" value="1"/>
</dbReference>
<evidence type="ECO:0000259" key="5">
    <source>
        <dbReference type="PROSITE" id="PS50949"/>
    </source>
</evidence>
<keyword evidence="1" id="KW-0805">Transcription regulation</keyword>
<dbReference type="InterPro" id="IPR011711">
    <property type="entry name" value="GntR_C"/>
</dbReference>
<dbReference type="eggNOG" id="COG1802">
    <property type="taxonomic scope" value="Bacteria"/>
</dbReference>
<dbReference type="Pfam" id="PF00392">
    <property type="entry name" value="GntR"/>
    <property type="match status" value="1"/>
</dbReference>
<gene>
    <name evidence="6" type="ORF">Lokhon_03063</name>
</gene>
<comment type="caution">
    <text evidence="6">The sequence shown here is derived from an EMBL/GenBank/DDBJ whole genome shotgun (WGS) entry which is preliminary data.</text>
</comment>
<dbReference type="InterPro" id="IPR036388">
    <property type="entry name" value="WH-like_DNA-bd_sf"/>
</dbReference>
<dbReference type="SUPFAM" id="SSF48008">
    <property type="entry name" value="GntR ligand-binding domain-like"/>
    <property type="match status" value="1"/>
</dbReference>
<keyword evidence="3" id="KW-0804">Transcription</keyword>
<proteinExistence type="predicted"/>
<evidence type="ECO:0000256" key="3">
    <source>
        <dbReference type="ARBA" id="ARBA00023163"/>
    </source>
</evidence>
<evidence type="ECO:0000313" key="7">
    <source>
        <dbReference type="Proteomes" id="UP000025047"/>
    </source>
</evidence>
<dbReference type="PANTHER" id="PTHR43537">
    <property type="entry name" value="TRANSCRIPTIONAL REGULATOR, GNTR FAMILY"/>
    <property type="match status" value="1"/>
</dbReference>
<sequence>MQEFFASTPDESASRSPFRPIALEEGTTTQAQVYAEFRRVLMSGSLRPGEELSLRQLAATLGISTTPIREALRQLETEGGLEIHGGNRVYRVPMISSAELAEIRDIRIKLEGMAAEMAAELIRPAQMRLVANAFDLMRRAVEARDADLYLENNWRFHSLIYQSAQRPTLLGIIERLWLRTGPLVRLAIGKAGHLDQSMDCHEAALRALRDHDADAAREAVARDIREAARDLDGILDNTNTKTGRN</sequence>
<dbReference type="PROSITE" id="PS50949">
    <property type="entry name" value="HTH_GNTR"/>
    <property type="match status" value="1"/>
</dbReference>
<accession>A0A017HCA2</accession>
<dbReference type="EMBL" id="APGJ01000007">
    <property type="protein sequence ID" value="EYD71414.1"/>
    <property type="molecule type" value="Genomic_DNA"/>
</dbReference>
<dbReference type="HOGENOM" id="CLU_017584_5_4_5"/>
<organism evidence="6 7">
    <name type="scientific">Limimaricola hongkongensis DSM 17492</name>
    <dbReference type="NCBI Taxonomy" id="1122180"/>
    <lineage>
        <taxon>Bacteria</taxon>
        <taxon>Pseudomonadati</taxon>
        <taxon>Pseudomonadota</taxon>
        <taxon>Alphaproteobacteria</taxon>
        <taxon>Rhodobacterales</taxon>
        <taxon>Paracoccaceae</taxon>
        <taxon>Limimaricola</taxon>
    </lineage>
</organism>
<dbReference type="InterPro" id="IPR036390">
    <property type="entry name" value="WH_DNA-bd_sf"/>
</dbReference>
<dbReference type="Gene3D" id="1.10.10.10">
    <property type="entry name" value="Winged helix-like DNA-binding domain superfamily/Winged helix DNA-binding domain"/>
    <property type="match status" value="1"/>
</dbReference>
<dbReference type="Gene3D" id="1.20.120.530">
    <property type="entry name" value="GntR ligand-binding domain-like"/>
    <property type="match status" value="1"/>
</dbReference>
<evidence type="ECO:0000256" key="2">
    <source>
        <dbReference type="ARBA" id="ARBA00023125"/>
    </source>
</evidence>
<dbReference type="STRING" id="1122180.Lokhon_03063"/>
<dbReference type="Pfam" id="PF07729">
    <property type="entry name" value="FCD"/>
    <property type="match status" value="1"/>
</dbReference>
<reference evidence="6 7" key="1">
    <citation type="submission" date="2013-03" db="EMBL/GenBank/DDBJ databases">
        <authorList>
            <person name="Fiebig A."/>
            <person name="Goeker M."/>
            <person name="Klenk H.-P.P."/>
        </authorList>
    </citation>
    <scope>NUCLEOTIDE SEQUENCE [LARGE SCALE GENOMIC DNA]</scope>
    <source>
        <strain evidence="6 7">DSM 17492</strain>
    </source>
</reference>
<dbReference type="AlphaFoldDB" id="A0A017HCA2"/>
<evidence type="ECO:0000256" key="4">
    <source>
        <dbReference type="SAM" id="MobiDB-lite"/>
    </source>
</evidence>
<dbReference type="InterPro" id="IPR008920">
    <property type="entry name" value="TF_FadR/GntR_C"/>
</dbReference>
<name>A0A017HCA2_9RHOB</name>
<dbReference type="Proteomes" id="UP000025047">
    <property type="component" value="Unassembled WGS sequence"/>
</dbReference>
<dbReference type="InterPro" id="IPR000524">
    <property type="entry name" value="Tscrpt_reg_HTH_GntR"/>
</dbReference>
<feature type="region of interest" description="Disordered" evidence="4">
    <location>
        <begin position="1"/>
        <end position="20"/>
    </location>
</feature>